<organism evidence="6 7">
    <name type="scientific">Nisaea acidiphila</name>
    <dbReference type="NCBI Taxonomy" id="1862145"/>
    <lineage>
        <taxon>Bacteria</taxon>
        <taxon>Pseudomonadati</taxon>
        <taxon>Pseudomonadota</taxon>
        <taxon>Alphaproteobacteria</taxon>
        <taxon>Rhodospirillales</taxon>
        <taxon>Thalassobaculaceae</taxon>
        <taxon>Nisaea</taxon>
    </lineage>
</organism>
<name>A0A9J7ANI6_9PROT</name>
<reference evidence="6" key="1">
    <citation type="submission" date="2022-08" db="EMBL/GenBank/DDBJ databases">
        <title>Nisaea acidiphila sp. nov., isolated from a marine algal debris and emended description of the genus Nisaea Urios et al. 2008.</title>
        <authorList>
            <person name="Kwon K."/>
        </authorList>
    </citation>
    <scope>NUCLEOTIDE SEQUENCE</scope>
    <source>
        <strain evidence="6">MEBiC11861</strain>
    </source>
</reference>
<dbReference type="InterPro" id="IPR041674">
    <property type="entry name" value="TetR_C_22"/>
</dbReference>
<dbReference type="PROSITE" id="PS50977">
    <property type="entry name" value="HTH_TETR_2"/>
    <property type="match status" value="1"/>
</dbReference>
<evidence type="ECO:0000313" key="7">
    <source>
        <dbReference type="Proteomes" id="UP001060336"/>
    </source>
</evidence>
<dbReference type="Pfam" id="PF17928">
    <property type="entry name" value="TetR_C_22"/>
    <property type="match status" value="1"/>
</dbReference>
<gene>
    <name evidence="6" type="ORF">NUH88_15080</name>
</gene>
<dbReference type="RefSeq" id="WP_257767228.1">
    <property type="nucleotide sequence ID" value="NZ_CP102480.1"/>
</dbReference>
<dbReference type="PANTHER" id="PTHR30055:SF234">
    <property type="entry name" value="HTH-TYPE TRANSCRIPTIONAL REGULATOR BETI"/>
    <property type="match status" value="1"/>
</dbReference>
<dbReference type="GO" id="GO:0003700">
    <property type="term" value="F:DNA-binding transcription factor activity"/>
    <property type="evidence" value="ECO:0007669"/>
    <property type="project" value="TreeGrafter"/>
</dbReference>
<dbReference type="InterPro" id="IPR050109">
    <property type="entry name" value="HTH-type_TetR-like_transc_reg"/>
</dbReference>
<dbReference type="AlphaFoldDB" id="A0A9J7ANI6"/>
<dbReference type="EMBL" id="CP102480">
    <property type="protein sequence ID" value="UUX48726.1"/>
    <property type="molecule type" value="Genomic_DNA"/>
</dbReference>
<dbReference type="PANTHER" id="PTHR30055">
    <property type="entry name" value="HTH-TYPE TRANSCRIPTIONAL REGULATOR RUTR"/>
    <property type="match status" value="1"/>
</dbReference>
<protein>
    <submittedName>
        <fullName evidence="6">TetR family transcriptional regulator</fullName>
    </submittedName>
</protein>
<dbReference type="Gene3D" id="1.10.357.10">
    <property type="entry name" value="Tetracycline Repressor, domain 2"/>
    <property type="match status" value="1"/>
</dbReference>
<keyword evidence="7" id="KW-1185">Reference proteome</keyword>
<feature type="DNA-binding region" description="H-T-H motif" evidence="4">
    <location>
        <begin position="51"/>
        <end position="70"/>
    </location>
</feature>
<dbReference type="InterPro" id="IPR009057">
    <property type="entry name" value="Homeodomain-like_sf"/>
</dbReference>
<accession>A0A9J7ANI6</accession>
<evidence type="ECO:0000256" key="4">
    <source>
        <dbReference type="PROSITE-ProRule" id="PRU00335"/>
    </source>
</evidence>
<dbReference type="GO" id="GO:0000976">
    <property type="term" value="F:transcription cis-regulatory region binding"/>
    <property type="evidence" value="ECO:0007669"/>
    <property type="project" value="TreeGrafter"/>
</dbReference>
<feature type="domain" description="HTH tetR-type" evidence="5">
    <location>
        <begin position="28"/>
        <end position="88"/>
    </location>
</feature>
<dbReference type="KEGG" id="naci:NUH88_15080"/>
<dbReference type="SUPFAM" id="SSF46689">
    <property type="entry name" value="Homeodomain-like"/>
    <property type="match status" value="1"/>
</dbReference>
<dbReference type="InterPro" id="IPR001647">
    <property type="entry name" value="HTH_TetR"/>
</dbReference>
<dbReference type="Pfam" id="PF00440">
    <property type="entry name" value="TetR_N"/>
    <property type="match status" value="1"/>
</dbReference>
<keyword evidence="1" id="KW-0805">Transcription regulation</keyword>
<keyword evidence="2 4" id="KW-0238">DNA-binding</keyword>
<evidence type="ECO:0000256" key="1">
    <source>
        <dbReference type="ARBA" id="ARBA00023015"/>
    </source>
</evidence>
<keyword evidence="3" id="KW-0804">Transcription</keyword>
<sequence>MSKELPDFSKVTLENISLRRMPSQARSRARVEQMLNCAISVIAEKGSEAMTMSEVARLADVSIGSLYQYFPDKSAIIRALAEHYGAECLKCIQDGLATAGTPDDLCTALGELIDVYFALFQAEPVIRDICSGTEADKTLRDMEIAKSRESGAVLSEALCRVAPGCEPERVAVNCFLIMHLGESTMRLALAAGPGEGRELVEVYKRMALAELRQLAE</sequence>
<evidence type="ECO:0000256" key="3">
    <source>
        <dbReference type="ARBA" id="ARBA00023163"/>
    </source>
</evidence>
<dbReference type="InterPro" id="IPR023772">
    <property type="entry name" value="DNA-bd_HTH_TetR-type_CS"/>
</dbReference>
<dbReference type="PROSITE" id="PS01081">
    <property type="entry name" value="HTH_TETR_1"/>
    <property type="match status" value="1"/>
</dbReference>
<evidence type="ECO:0000313" key="6">
    <source>
        <dbReference type="EMBL" id="UUX48726.1"/>
    </source>
</evidence>
<proteinExistence type="predicted"/>
<evidence type="ECO:0000256" key="2">
    <source>
        <dbReference type="ARBA" id="ARBA00023125"/>
    </source>
</evidence>
<dbReference type="Proteomes" id="UP001060336">
    <property type="component" value="Chromosome"/>
</dbReference>
<dbReference type="PRINTS" id="PR00455">
    <property type="entry name" value="HTHTETR"/>
</dbReference>
<evidence type="ECO:0000259" key="5">
    <source>
        <dbReference type="PROSITE" id="PS50977"/>
    </source>
</evidence>